<dbReference type="Proteomes" id="UP001595722">
    <property type="component" value="Unassembled WGS sequence"/>
</dbReference>
<proteinExistence type="predicted"/>
<dbReference type="InterPro" id="IPR052901">
    <property type="entry name" value="Bact_TGase-like"/>
</dbReference>
<dbReference type="SMART" id="SM00460">
    <property type="entry name" value="TGc"/>
    <property type="match status" value="1"/>
</dbReference>
<evidence type="ECO:0000256" key="1">
    <source>
        <dbReference type="SAM" id="Phobius"/>
    </source>
</evidence>
<organism evidence="3 4">
    <name type="scientific">Bacterioplanoides pacificum</name>
    <dbReference type="NCBI Taxonomy" id="1171596"/>
    <lineage>
        <taxon>Bacteria</taxon>
        <taxon>Pseudomonadati</taxon>
        <taxon>Pseudomonadota</taxon>
        <taxon>Gammaproteobacteria</taxon>
        <taxon>Oceanospirillales</taxon>
        <taxon>Oceanospirillaceae</taxon>
        <taxon>Bacterioplanoides</taxon>
    </lineage>
</organism>
<dbReference type="PANTHER" id="PTHR42736">
    <property type="entry name" value="PROTEIN-GLUTAMINE GAMMA-GLUTAMYLTRANSFERASE"/>
    <property type="match status" value="1"/>
</dbReference>
<accession>A0ABV7VTC2</accession>
<keyword evidence="1" id="KW-0812">Transmembrane</keyword>
<dbReference type="RefSeq" id="WP_376866729.1">
    <property type="nucleotide sequence ID" value="NZ_JBHRYB010000013.1"/>
</dbReference>
<gene>
    <name evidence="3" type="ORF">ACFOMG_11360</name>
</gene>
<keyword evidence="1" id="KW-1133">Transmembrane helix</keyword>
<dbReference type="Pfam" id="PF13559">
    <property type="entry name" value="DUF4129"/>
    <property type="match status" value="1"/>
</dbReference>
<sequence length="679" mass="77360">MRFWRKSRRAGTVARQHALPAVAIIWMLLALASALLLHTVHLPLWLWSVALFSVGWRWLVYRGRLSYPGTLIKTAAVVVATLGVVFSFDKTFSLESAAAFLVAASTLKLLEMKDQRDGHILVFLSYFLLAVGFLFEQGILAGVLGIVAVWLITSALVALQQRSLHAAGIDAARIAARLLLASLPFMLVMYLVFPRFGPLWSVGLQSSAAKTGLSDQMAPGDIASLSQSDELAFRVSFKDGSPPPRQQWYWRALILDHYDGRRWQPGLNPAIEWYSQKGWRPPADADGVLHYEVIQEPTDQKWLFAMRGVAAVNERTGMTEDDRLVHRRKVRQRLRYDVLSWPEVTLDEAGLRPLIQRQTTRFPEHTNPRAQQWARQLLQQSGSEQAFIAALLQHFREQAFYYTLKPPALGENDIDAFLFDTRRGFCAHYSGALTFLARAAGIPARVVVGYQGGEWNADEQYLTVRQYDAHAWVEVWYAGQGWTRVDPTAAVSPARIEFGLEQAVADEGTFLEEQVFSTHRLKSIGWLNRLRLEWDSLNYYWQRWVLSYDKQRQQTLFNQWLGVRSYETLLYGLALAFAVFFLLAAVWLWWSQRPKANSRELRAWLSLQKKAARLGVEAQTGETPARYLQRLARAFPQQQAQIQALERLLTQAFYAQTDGPDKVQQRLLAAAISRLRRAL</sequence>
<dbReference type="InterPro" id="IPR021878">
    <property type="entry name" value="TgpA_N"/>
</dbReference>
<evidence type="ECO:0000313" key="3">
    <source>
        <dbReference type="EMBL" id="MFC3680694.1"/>
    </source>
</evidence>
<dbReference type="Pfam" id="PF01841">
    <property type="entry name" value="Transglut_core"/>
    <property type="match status" value="1"/>
</dbReference>
<evidence type="ECO:0000313" key="4">
    <source>
        <dbReference type="Proteomes" id="UP001595722"/>
    </source>
</evidence>
<dbReference type="InterPro" id="IPR002931">
    <property type="entry name" value="Transglutaminase-like"/>
</dbReference>
<dbReference type="InterPro" id="IPR025403">
    <property type="entry name" value="TgpA-like_C"/>
</dbReference>
<dbReference type="SUPFAM" id="SSF54001">
    <property type="entry name" value="Cysteine proteinases"/>
    <property type="match status" value="1"/>
</dbReference>
<feature type="transmembrane region" description="Helical" evidence="1">
    <location>
        <begin position="171"/>
        <end position="193"/>
    </location>
</feature>
<dbReference type="PANTHER" id="PTHR42736:SF1">
    <property type="entry name" value="PROTEIN-GLUTAMINE GAMMA-GLUTAMYLTRANSFERASE"/>
    <property type="match status" value="1"/>
</dbReference>
<feature type="domain" description="Transglutaminase-like" evidence="2">
    <location>
        <begin position="418"/>
        <end position="489"/>
    </location>
</feature>
<dbReference type="EMBL" id="JBHRYB010000013">
    <property type="protein sequence ID" value="MFC3680694.1"/>
    <property type="molecule type" value="Genomic_DNA"/>
</dbReference>
<name>A0ABV7VTC2_9GAMM</name>
<dbReference type="Gene3D" id="3.10.620.30">
    <property type="match status" value="1"/>
</dbReference>
<protein>
    <submittedName>
        <fullName evidence="3">DUF3488 and DUF4129 domain-containing transglutaminase family protein</fullName>
    </submittedName>
</protein>
<feature type="transmembrane region" description="Helical" evidence="1">
    <location>
        <begin position="117"/>
        <end position="135"/>
    </location>
</feature>
<dbReference type="InterPro" id="IPR038765">
    <property type="entry name" value="Papain-like_cys_pep_sf"/>
</dbReference>
<comment type="caution">
    <text evidence="3">The sequence shown here is derived from an EMBL/GenBank/DDBJ whole genome shotgun (WGS) entry which is preliminary data.</text>
</comment>
<dbReference type="Pfam" id="PF11992">
    <property type="entry name" value="TgpA_N"/>
    <property type="match status" value="1"/>
</dbReference>
<feature type="transmembrane region" description="Helical" evidence="1">
    <location>
        <begin position="67"/>
        <end position="86"/>
    </location>
</feature>
<evidence type="ECO:0000259" key="2">
    <source>
        <dbReference type="SMART" id="SM00460"/>
    </source>
</evidence>
<reference evidence="4" key="1">
    <citation type="journal article" date="2019" name="Int. J. Syst. Evol. Microbiol.">
        <title>The Global Catalogue of Microorganisms (GCM) 10K type strain sequencing project: providing services to taxonomists for standard genome sequencing and annotation.</title>
        <authorList>
            <consortium name="The Broad Institute Genomics Platform"/>
            <consortium name="The Broad Institute Genome Sequencing Center for Infectious Disease"/>
            <person name="Wu L."/>
            <person name="Ma J."/>
        </authorList>
    </citation>
    <scope>NUCLEOTIDE SEQUENCE [LARGE SCALE GENOMIC DNA]</scope>
    <source>
        <strain evidence="4">KCTC 42424</strain>
    </source>
</reference>
<feature type="transmembrane region" description="Helical" evidence="1">
    <location>
        <begin position="569"/>
        <end position="590"/>
    </location>
</feature>
<feature type="transmembrane region" description="Helical" evidence="1">
    <location>
        <begin position="141"/>
        <end position="159"/>
    </location>
</feature>
<keyword evidence="4" id="KW-1185">Reference proteome</keyword>
<keyword evidence="1" id="KW-0472">Membrane</keyword>